<gene>
    <name evidence="4" type="ORF">K0U00_07295</name>
</gene>
<proteinExistence type="inferred from homology"/>
<protein>
    <recommendedName>
        <fullName evidence="2">GTP cyclohydrolase 1 type 2 homolog</fullName>
    </recommendedName>
</protein>
<evidence type="ECO:0000256" key="3">
    <source>
        <dbReference type="ARBA" id="ARBA00022723"/>
    </source>
</evidence>
<dbReference type="PANTHER" id="PTHR13799">
    <property type="entry name" value="NGG1 INTERACTING FACTOR 3"/>
    <property type="match status" value="1"/>
</dbReference>
<accession>A0ABS7BYU4</accession>
<sequence>MTICINDVLNKLTEPVDRLEQTVDGLESGDPSTAVKGIATTFMATQDVIEQAIAAGANLIISHEGTFYSHHNQGEALQHDPVYQQKQKLVDESCIAIYRFHDYWHRYRPDGIMAGLVEELGWASCVIEHQPAASIVTVPAMTVQEIAECAKRNLDIPYVRVVGDLSLTCTRIGLLAGYRGGGALSIPLLGKENVDLIIAGEGPEWETPEYVRDAVHQQRRKALIMLGHAQSEEPGMKYLSKRIEDWFPAIPVHFISGKHVFRMV</sequence>
<reference evidence="4 5" key="1">
    <citation type="submission" date="2021-07" db="EMBL/GenBank/DDBJ databases">
        <title>Paenibacillus radiodurans sp. nov., isolated from the southeastern edge of Tengger Desert.</title>
        <authorList>
            <person name="Zhang G."/>
        </authorList>
    </citation>
    <scope>NUCLEOTIDE SEQUENCE [LARGE SCALE GENOMIC DNA]</scope>
    <source>
        <strain evidence="4 5">CCM 7311</strain>
    </source>
</reference>
<dbReference type="InterPro" id="IPR002678">
    <property type="entry name" value="DUF34/NIF3"/>
</dbReference>
<comment type="similarity">
    <text evidence="1">Belongs to the GTP cyclohydrolase I type 2/NIF3 family.</text>
</comment>
<dbReference type="Gene3D" id="3.40.1390.30">
    <property type="entry name" value="NIF3 (NGG1p interacting factor 3)-like"/>
    <property type="match status" value="2"/>
</dbReference>
<evidence type="ECO:0000256" key="1">
    <source>
        <dbReference type="ARBA" id="ARBA00006964"/>
    </source>
</evidence>
<dbReference type="SUPFAM" id="SSF102705">
    <property type="entry name" value="NIF3 (NGG1p interacting factor 3)-like"/>
    <property type="match status" value="1"/>
</dbReference>
<dbReference type="Proteomes" id="UP001519887">
    <property type="component" value="Unassembled WGS sequence"/>
</dbReference>
<evidence type="ECO:0000313" key="4">
    <source>
        <dbReference type="EMBL" id="MBW7453839.1"/>
    </source>
</evidence>
<evidence type="ECO:0000313" key="5">
    <source>
        <dbReference type="Proteomes" id="UP001519887"/>
    </source>
</evidence>
<dbReference type="InterPro" id="IPR036069">
    <property type="entry name" value="DUF34/NIF3_sf"/>
</dbReference>
<comment type="caution">
    <text evidence="4">The sequence shown here is derived from an EMBL/GenBank/DDBJ whole genome shotgun (WGS) entry which is preliminary data.</text>
</comment>
<dbReference type="PANTHER" id="PTHR13799:SF14">
    <property type="entry name" value="GTP CYCLOHYDROLASE 1 TYPE 2 HOMOLOG"/>
    <property type="match status" value="1"/>
</dbReference>
<dbReference type="EMBL" id="JAHZIK010000122">
    <property type="protein sequence ID" value="MBW7453839.1"/>
    <property type="molecule type" value="Genomic_DNA"/>
</dbReference>
<dbReference type="RefSeq" id="WP_210044540.1">
    <property type="nucleotide sequence ID" value="NZ_JBHLVU010000004.1"/>
</dbReference>
<evidence type="ECO:0000256" key="2">
    <source>
        <dbReference type="ARBA" id="ARBA00022112"/>
    </source>
</evidence>
<keyword evidence="3" id="KW-0479">Metal-binding</keyword>
<dbReference type="Pfam" id="PF01784">
    <property type="entry name" value="DUF34_NIF3"/>
    <property type="match status" value="1"/>
</dbReference>
<organism evidence="4 5">
    <name type="scientific">Paenibacillus sepulcri</name>
    <dbReference type="NCBI Taxonomy" id="359917"/>
    <lineage>
        <taxon>Bacteria</taxon>
        <taxon>Bacillati</taxon>
        <taxon>Bacillota</taxon>
        <taxon>Bacilli</taxon>
        <taxon>Bacillales</taxon>
        <taxon>Paenibacillaceae</taxon>
        <taxon>Paenibacillus</taxon>
    </lineage>
</organism>
<keyword evidence="5" id="KW-1185">Reference proteome</keyword>
<name>A0ABS7BYU4_9BACL</name>